<evidence type="ECO:0000256" key="1">
    <source>
        <dbReference type="ARBA" id="ARBA00022679"/>
    </source>
</evidence>
<dbReference type="PANTHER" id="PTHR10291:SF0">
    <property type="entry name" value="DEHYDRODOLICHYL DIPHOSPHATE SYNTHASE 2"/>
    <property type="match status" value="1"/>
</dbReference>
<keyword evidence="5" id="KW-1185">Reference proteome</keyword>
<dbReference type="PROSITE" id="PS01066">
    <property type="entry name" value="UPP_SYNTHASE"/>
    <property type="match status" value="1"/>
</dbReference>
<feature type="binding site" evidence="2">
    <location>
        <position position="63"/>
    </location>
    <ligand>
        <name>substrate</name>
    </ligand>
</feature>
<accession>A0A6L5X7Y9</accession>
<proteinExistence type="inferred from homology"/>
<dbReference type="SUPFAM" id="SSF64005">
    <property type="entry name" value="Undecaprenyl diphosphate synthase"/>
    <property type="match status" value="1"/>
</dbReference>
<dbReference type="InterPro" id="IPR001441">
    <property type="entry name" value="UPP_synth-like"/>
</dbReference>
<gene>
    <name evidence="4" type="ORF">FYJ35_10780</name>
</gene>
<comment type="similarity">
    <text evidence="2">Belongs to the UPP synthase family.</text>
</comment>
<dbReference type="Pfam" id="PF01255">
    <property type="entry name" value="Prenyltransf"/>
    <property type="match status" value="1"/>
</dbReference>
<dbReference type="InterPro" id="IPR036424">
    <property type="entry name" value="UPP_synth-like_sf"/>
</dbReference>
<dbReference type="RefSeq" id="WP_154526528.1">
    <property type="nucleotide sequence ID" value="NZ_JAQYJL010000010.1"/>
</dbReference>
<keyword evidence="2" id="KW-0460">Magnesium</keyword>
<feature type="binding site" evidence="2">
    <location>
        <position position="181"/>
    </location>
    <ligand>
        <name>substrate</name>
    </ligand>
</feature>
<comment type="cofactor">
    <cofactor evidence="2">
        <name>Mg(2+)</name>
        <dbReference type="ChEBI" id="CHEBI:18420"/>
    </cofactor>
    <text evidence="2">Binds 2 magnesium ions per subunit.</text>
</comment>
<dbReference type="Gene3D" id="3.40.1180.10">
    <property type="entry name" value="Decaprenyl diphosphate synthase-like"/>
    <property type="match status" value="1"/>
</dbReference>
<dbReference type="EMBL" id="VULZ01000012">
    <property type="protein sequence ID" value="MSS15515.1"/>
    <property type="molecule type" value="Genomic_DNA"/>
</dbReference>
<dbReference type="GO" id="GO:0045547">
    <property type="term" value="F:ditrans,polycis-polyprenyl diphosphate synthase [(2E,6E)-farnesyl diphosphate specific] activity"/>
    <property type="evidence" value="ECO:0007669"/>
    <property type="project" value="TreeGrafter"/>
</dbReference>
<name>A0A6L5X7Y9_9FIRM</name>
<comment type="function">
    <text evidence="2">Catalyzes the condensation of isopentenyl diphosphate (IPP) with allylic pyrophosphates generating different type of terpenoids.</text>
</comment>
<feature type="active site" evidence="2">
    <location>
        <position position="12"/>
    </location>
</feature>
<feature type="active site" description="Proton acceptor" evidence="2">
    <location>
        <position position="60"/>
    </location>
</feature>
<dbReference type="InterPro" id="IPR018520">
    <property type="entry name" value="UPP_synth-like_CS"/>
</dbReference>
<feature type="region of interest" description="Disordered" evidence="3">
    <location>
        <begin position="230"/>
        <end position="249"/>
    </location>
</feature>
<dbReference type="AlphaFoldDB" id="A0A6L5X7Y9"/>
<dbReference type="GO" id="GO:0000287">
    <property type="term" value="F:magnesium ion binding"/>
    <property type="evidence" value="ECO:0007669"/>
    <property type="project" value="UniProtKB-UniRule"/>
</dbReference>
<organism evidence="4 5">
    <name type="scientific">Porcincola intestinalis</name>
    <dbReference type="NCBI Taxonomy" id="2606632"/>
    <lineage>
        <taxon>Bacteria</taxon>
        <taxon>Bacillati</taxon>
        <taxon>Bacillota</taxon>
        <taxon>Clostridia</taxon>
        <taxon>Lachnospirales</taxon>
        <taxon>Lachnospiraceae</taxon>
        <taxon>Porcincola</taxon>
    </lineage>
</organism>
<feature type="binding site" evidence="2">
    <location>
        <begin position="187"/>
        <end position="189"/>
    </location>
    <ligand>
        <name>substrate</name>
    </ligand>
</feature>
<dbReference type="NCBIfam" id="NF011405">
    <property type="entry name" value="PRK14830.1"/>
    <property type="match status" value="1"/>
</dbReference>
<evidence type="ECO:0000256" key="3">
    <source>
        <dbReference type="SAM" id="MobiDB-lite"/>
    </source>
</evidence>
<evidence type="ECO:0000256" key="2">
    <source>
        <dbReference type="HAMAP-Rule" id="MF_01139"/>
    </source>
</evidence>
<feature type="binding site" evidence="2">
    <location>
        <position position="29"/>
    </location>
    <ligand>
        <name>substrate</name>
    </ligand>
</feature>
<dbReference type="EC" id="2.5.1.-" evidence="2"/>
<feature type="binding site" evidence="2">
    <location>
        <position position="25"/>
    </location>
    <ligand>
        <name>substrate</name>
    </ligand>
</feature>
<feature type="binding site" evidence="2">
    <location>
        <position position="17"/>
    </location>
    <ligand>
        <name>substrate</name>
    </ligand>
</feature>
<evidence type="ECO:0000313" key="5">
    <source>
        <dbReference type="Proteomes" id="UP000481852"/>
    </source>
</evidence>
<comment type="subunit">
    <text evidence="2">Homodimer.</text>
</comment>
<dbReference type="GO" id="GO:0016094">
    <property type="term" value="P:polyprenol biosynthetic process"/>
    <property type="evidence" value="ECO:0007669"/>
    <property type="project" value="TreeGrafter"/>
</dbReference>
<comment type="caution">
    <text evidence="4">The sequence shown here is derived from an EMBL/GenBank/DDBJ whole genome shotgun (WGS) entry which is preliminary data.</text>
</comment>
<dbReference type="CDD" id="cd00475">
    <property type="entry name" value="Cis_IPPS"/>
    <property type="match status" value="1"/>
</dbReference>
<reference evidence="4 5" key="1">
    <citation type="submission" date="2019-08" db="EMBL/GenBank/DDBJ databases">
        <title>In-depth cultivation of the pig gut microbiome towards novel bacterial diversity and tailored functional studies.</title>
        <authorList>
            <person name="Wylensek D."/>
            <person name="Hitch T.C.A."/>
            <person name="Clavel T."/>
        </authorList>
    </citation>
    <scope>NUCLEOTIDE SEQUENCE [LARGE SCALE GENOMIC DNA]</scope>
    <source>
        <strain evidence="4 5">Oil+RF-744-WCA-WT-11</strain>
    </source>
</reference>
<protein>
    <recommendedName>
        <fullName evidence="2">Isoprenyl transferase</fullName>
        <ecNumber evidence="2">2.5.1.-</ecNumber>
    </recommendedName>
</protein>
<feature type="binding site" evidence="2">
    <location>
        <begin position="57"/>
        <end position="59"/>
    </location>
    <ligand>
        <name>substrate</name>
    </ligand>
</feature>
<dbReference type="HAMAP" id="MF_01139">
    <property type="entry name" value="ISPT"/>
    <property type="match status" value="1"/>
</dbReference>
<feature type="binding site" evidence="2">
    <location>
        <position position="200"/>
    </location>
    <ligand>
        <name>Mg(2+)</name>
        <dbReference type="ChEBI" id="CHEBI:18420"/>
    </ligand>
</feature>
<keyword evidence="1 2" id="KW-0808">Transferase</keyword>
<dbReference type="NCBIfam" id="TIGR00055">
    <property type="entry name" value="uppS"/>
    <property type="match status" value="1"/>
</dbReference>
<feature type="binding site" evidence="2">
    <location>
        <begin position="13"/>
        <end position="16"/>
    </location>
    <ligand>
        <name>substrate</name>
    </ligand>
</feature>
<feature type="binding site" evidence="2">
    <location>
        <position position="61"/>
    </location>
    <ligand>
        <name>substrate</name>
    </ligand>
</feature>
<dbReference type="PANTHER" id="PTHR10291">
    <property type="entry name" value="DEHYDRODOLICHYL DIPHOSPHATE SYNTHASE FAMILY MEMBER"/>
    <property type="match status" value="1"/>
</dbReference>
<sequence>MDVPRHVAIILDGNGRWAKSRRMPRNYGHVRGAANVETICRAADDMGIQYLTVYLFSTENWRRNPEEVTSLMKLFHSYTRTCIRQARENNMRCRVIGDPTALDAQLQASLRELVESSKNNTGLNFQLALNYGSRDEIVRAVRRTAQAYRDGSIHSLDEITEESFSAMLDTADIPDPDLLIRTAGEQRLSNYLLWQLAYAELYFTDVPWPDFSKKDLEKAVEVYQQRTRRFGGLNAGEEDSPQEARLHKG</sequence>
<dbReference type="Proteomes" id="UP000481852">
    <property type="component" value="Unassembled WGS sequence"/>
</dbReference>
<feature type="binding site" evidence="2">
    <location>
        <position position="12"/>
    </location>
    <ligand>
        <name>Mg(2+)</name>
        <dbReference type="ChEBI" id="CHEBI:18420"/>
    </ligand>
</feature>
<dbReference type="FunFam" id="3.40.1180.10:FF:000001">
    <property type="entry name" value="(2E,6E)-farnesyl-diphosphate-specific ditrans,polycis-undecaprenyl-diphosphate synthase"/>
    <property type="match status" value="1"/>
</dbReference>
<evidence type="ECO:0000313" key="4">
    <source>
        <dbReference type="EMBL" id="MSS15515.1"/>
    </source>
</evidence>
<keyword evidence="2" id="KW-0479">Metal-binding</keyword>